<dbReference type="InterPro" id="IPR050103">
    <property type="entry name" value="Class-III_PLP-dep_AT"/>
</dbReference>
<gene>
    <name evidence="6" type="primary">argD_2</name>
    <name evidence="6" type="ORF">CCY01nite_16410</name>
</gene>
<keyword evidence="3 6" id="KW-0808">Transferase</keyword>
<dbReference type="EMBL" id="BKAU01000001">
    <property type="protein sequence ID" value="GEP95381.1"/>
    <property type="molecule type" value="Genomic_DNA"/>
</dbReference>
<dbReference type="InterPro" id="IPR015421">
    <property type="entry name" value="PyrdxlP-dep_Trfase_major"/>
</dbReference>
<comment type="similarity">
    <text evidence="5">Belongs to the class-III pyridoxal-phosphate-dependent aminotransferase family.</text>
</comment>
<dbReference type="GO" id="GO:0042802">
    <property type="term" value="F:identical protein binding"/>
    <property type="evidence" value="ECO:0007669"/>
    <property type="project" value="TreeGrafter"/>
</dbReference>
<comment type="caution">
    <text evidence="6">The sequence shown here is derived from an EMBL/GenBank/DDBJ whole genome shotgun (WGS) entry which is preliminary data.</text>
</comment>
<dbReference type="PANTHER" id="PTHR11986:SF79">
    <property type="entry name" value="ACETYLORNITHINE AMINOTRANSFERASE, MITOCHONDRIAL"/>
    <property type="match status" value="1"/>
</dbReference>
<name>A0A512RI66_9BACT</name>
<dbReference type="FunFam" id="3.40.640.10:FF:000004">
    <property type="entry name" value="Acetylornithine aminotransferase"/>
    <property type="match status" value="1"/>
</dbReference>
<evidence type="ECO:0000256" key="3">
    <source>
        <dbReference type="ARBA" id="ARBA00022679"/>
    </source>
</evidence>
<protein>
    <submittedName>
        <fullName evidence="6">Aspartate aminotransferase family protein</fullName>
    </submittedName>
</protein>
<keyword evidence="4 5" id="KW-0663">Pyridoxal phosphate</keyword>
<evidence type="ECO:0000313" key="6">
    <source>
        <dbReference type="EMBL" id="GEP95381.1"/>
    </source>
</evidence>
<dbReference type="InterPro" id="IPR049704">
    <property type="entry name" value="Aminotrans_3_PPA_site"/>
</dbReference>
<dbReference type="GO" id="GO:0008483">
    <property type="term" value="F:transaminase activity"/>
    <property type="evidence" value="ECO:0007669"/>
    <property type="project" value="UniProtKB-KW"/>
</dbReference>
<evidence type="ECO:0000313" key="7">
    <source>
        <dbReference type="Proteomes" id="UP000321436"/>
    </source>
</evidence>
<dbReference type="PANTHER" id="PTHR11986">
    <property type="entry name" value="AMINOTRANSFERASE CLASS III"/>
    <property type="match status" value="1"/>
</dbReference>
<dbReference type="OrthoDB" id="730777at2"/>
<dbReference type="SUPFAM" id="SSF53383">
    <property type="entry name" value="PLP-dependent transferases"/>
    <property type="match status" value="1"/>
</dbReference>
<dbReference type="PIRSF" id="PIRSF000521">
    <property type="entry name" value="Transaminase_4ab_Lys_Orn"/>
    <property type="match status" value="1"/>
</dbReference>
<keyword evidence="7" id="KW-1185">Reference proteome</keyword>
<dbReference type="InterPro" id="IPR005814">
    <property type="entry name" value="Aminotrans_3"/>
</dbReference>
<reference evidence="6 7" key="1">
    <citation type="submission" date="2019-07" db="EMBL/GenBank/DDBJ databases">
        <title>Whole genome shotgun sequence of Chitinophaga cymbidii NBRC 109752.</title>
        <authorList>
            <person name="Hosoyama A."/>
            <person name="Uohara A."/>
            <person name="Ohji S."/>
            <person name="Ichikawa N."/>
        </authorList>
    </citation>
    <scope>NUCLEOTIDE SEQUENCE [LARGE SCALE GENOMIC DNA]</scope>
    <source>
        <strain evidence="6 7">NBRC 109752</strain>
    </source>
</reference>
<dbReference type="Gene3D" id="3.90.1150.10">
    <property type="entry name" value="Aspartate Aminotransferase, domain 1"/>
    <property type="match status" value="1"/>
</dbReference>
<dbReference type="PROSITE" id="PS00600">
    <property type="entry name" value="AA_TRANSFER_CLASS_3"/>
    <property type="match status" value="1"/>
</dbReference>
<proteinExistence type="inferred from homology"/>
<dbReference type="Pfam" id="PF00202">
    <property type="entry name" value="Aminotran_3"/>
    <property type="match status" value="1"/>
</dbReference>
<dbReference type="InterPro" id="IPR015422">
    <property type="entry name" value="PyrdxlP-dep_Trfase_small"/>
</dbReference>
<evidence type="ECO:0000256" key="2">
    <source>
        <dbReference type="ARBA" id="ARBA00022576"/>
    </source>
</evidence>
<dbReference type="RefSeq" id="WP_146859584.1">
    <property type="nucleotide sequence ID" value="NZ_BKAU01000001.1"/>
</dbReference>
<dbReference type="AlphaFoldDB" id="A0A512RI66"/>
<keyword evidence="2 6" id="KW-0032">Aminotransferase</keyword>
<comment type="cofactor">
    <cofactor evidence="1">
        <name>pyridoxal 5'-phosphate</name>
        <dbReference type="ChEBI" id="CHEBI:597326"/>
    </cofactor>
</comment>
<evidence type="ECO:0000256" key="1">
    <source>
        <dbReference type="ARBA" id="ARBA00001933"/>
    </source>
</evidence>
<dbReference type="CDD" id="cd00610">
    <property type="entry name" value="OAT_like"/>
    <property type="match status" value="1"/>
</dbReference>
<evidence type="ECO:0000256" key="4">
    <source>
        <dbReference type="ARBA" id="ARBA00022898"/>
    </source>
</evidence>
<accession>A0A512RI66</accession>
<dbReference type="InterPro" id="IPR015424">
    <property type="entry name" value="PyrdxlP-dep_Trfase"/>
</dbReference>
<organism evidence="6 7">
    <name type="scientific">Chitinophaga cymbidii</name>
    <dbReference type="NCBI Taxonomy" id="1096750"/>
    <lineage>
        <taxon>Bacteria</taxon>
        <taxon>Pseudomonadati</taxon>
        <taxon>Bacteroidota</taxon>
        <taxon>Chitinophagia</taxon>
        <taxon>Chitinophagales</taxon>
        <taxon>Chitinophagaceae</taxon>
        <taxon>Chitinophaga</taxon>
    </lineage>
</organism>
<dbReference type="GO" id="GO:0030170">
    <property type="term" value="F:pyridoxal phosphate binding"/>
    <property type="evidence" value="ECO:0007669"/>
    <property type="project" value="InterPro"/>
</dbReference>
<sequence>MNNRQLFLQHVAQTSDAPLALEIVKAQGMYMWDADGKQYLDLIAGISVCNIGHCHPAVVEAIREQAGTYMHLLVYGEFVQSPQVAYAKYLTEHLPANLNSVYFTNSGTEAVEGAMKLAKRYTGRTEIIAFKNSYHGSTQGSLSIMGDENWRNAYRPLLPDVQHLTHNAMEAIGQITHRTACVIAETVQAEAGVLAPQREWLHALRKKCTETGTLLILDEIQCGLGRNGSLWAFEQYDIVPDILLLGKALGGGMPMGAFIANREVMWSLTHQPVLGHITTFGGHPVACAAGLAGMQTLLAENLIAGVAAKEQLFLQLLQHPKIKAVRSKGLMLAVELEDFPSNKKVIDYCIANGVITDWFLFAPQCLRIVPPLIITEEEIRTACKIILAGLDQLV</sequence>
<dbReference type="Proteomes" id="UP000321436">
    <property type="component" value="Unassembled WGS sequence"/>
</dbReference>
<dbReference type="Gene3D" id="3.40.640.10">
    <property type="entry name" value="Type I PLP-dependent aspartate aminotransferase-like (Major domain)"/>
    <property type="match status" value="1"/>
</dbReference>
<evidence type="ECO:0000256" key="5">
    <source>
        <dbReference type="RuleBase" id="RU003560"/>
    </source>
</evidence>